<comment type="similarity">
    <text evidence="3 7">Belongs to the methyltransferase superfamily. LCMT family.</text>
</comment>
<dbReference type="EMBL" id="SUNJ01011238">
    <property type="protein sequence ID" value="TPP59036.1"/>
    <property type="molecule type" value="Genomic_DNA"/>
</dbReference>
<evidence type="ECO:0000313" key="10">
    <source>
        <dbReference type="Proteomes" id="UP000316759"/>
    </source>
</evidence>
<dbReference type="GO" id="GO:0032259">
    <property type="term" value="P:methylation"/>
    <property type="evidence" value="ECO:0007669"/>
    <property type="project" value="UniProtKB-KW"/>
</dbReference>
<protein>
    <recommendedName>
        <fullName evidence="7">Leucine carboxyl methyltransferase 1</fullName>
        <ecNumber evidence="7">2.1.1.233</ecNumber>
    </recommendedName>
</protein>
<evidence type="ECO:0000256" key="2">
    <source>
        <dbReference type="ARBA" id="ARBA00003455"/>
    </source>
</evidence>
<dbReference type="Proteomes" id="UP000316759">
    <property type="component" value="Unassembled WGS sequence"/>
</dbReference>
<dbReference type="PANTHER" id="PTHR13600:SF33">
    <property type="entry name" value="LEUCINE CARBOXYL METHYLTRANSFERASE 1"/>
    <property type="match status" value="1"/>
</dbReference>
<keyword evidence="4 7" id="KW-0489">Methyltransferase</keyword>
<keyword evidence="6 7" id="KW-0949">S-adenosyl-L-methionine</keyword>
<evidence type="ECO:0000256" key="7">
    <source>
        <dbReference type="PIRNR" id="PIRNR016305"/>
    </source>
</evidence>
<feature type="binding site" evidence="8">
    <location>
        <position position="84"/>
    </location>
    <ligand>
        <name>S-adenosyl-L-methionine</name>
        <dbReference type="ChEBI" id="CHEBI:59789"/>
    </ligand>
</feature>
<dbReference type="AlphaFoldDB" id="A0A504YEV9"/>
<gene>
    <name evidence="9" type="ORF">FGIG_07364</name>
</gene>
<evidence type="ECO:0000256" key="6">
    <source>
        <dbReference type="ARBA" id="ARBA00022691"/>
    </source>
</evidence>
<dbReference type="GO" id="GO:0005829">
    <property type="term" value="C:cytosol"/>
    <property type="evidence" value="ECO:0007669"/>
    <property type="project" value="TreeGrafter"/>
</dbReference>
<accession>A0A504YEV9</accession>
<dbReference type="SUPFAM" id="SSF53335">
    <property type="entry name" value="S-adenosyl-L-methionine-dependent methyltransferases"/>
    <property type="match status" value="1"/>
</dbReference>
<dbReference type="STRING" id="46835.A0A504YEV9"/>
<dbReference type="InterPro" id="IPR029063">
    <property type="entry name" value="SAM-dependent_MTases_sf"/>
</dbReference>
<reference evidence="9 10" key="1">
    <citation type="submission" date="2019-04" db="EMBL/GenBank/DDBJ databases">
        <title>Annotation for the trematode Fasciola gigantica.</title>
        <authorList>
            <person name="Choi Y.-J."/>
        </authorList>
    </citation>
    <scope>NUCLEOTIDE SEQUENCE [LARGE SCALE GENOMIC DNA]</scope>
    <source>
        <strain evidence="9">Uganda_cow_1</strain>
    </source>
</reference>
<feature type="binding site" evidence="8">
    <location>
        <position position="109"/>
    </location>
    <ligand>
        <name>S-adenosyl-L-methionine</name>
        <dbReference type="ChEBI" id="CHEBI:59789"/>
    </ligand>
</feature>
<dbReference type="PANTHER" id="PTHR13600">
    <property type="entry name" value="LEUCINE CARBOXYL METHYLTRANSFERASE"/>
    <property type="match status" value="1"/>
</dbReference>
<dbReference type="InterPro" id="IPR007213">
    <property type="entry name" value="Ppm1/Ppm2/Tcmp"/>
</dbReference>
<evidence type="ECO:0000256" key="8">
    <source>
        <dbReference type="PIRSR" id="PIRSR016305-1"/>
    </source>
</evidence>
<dbReference type="EC" id="2.1.1.233" evidence="7"/>
<feature type="binding site" evidence="8">
    <location>
        <begin position="205"/>
        <end position="206"/>
    </location>
    <ligand>
        <name>S-adenosyl-L-methionine</name>
        <dbReference type="ChEBI" id="CHEBI:59789"/>
    </ligand>
</feature>
<dbReference type="InterPro" id="IPR016651">
    <property type="entry name" value="LCMT1"/>
</dbReference>
<organism evidence="9 10">
    <name type="scientific">Fasciola gigantica</name>
    <name type="common">Giant liver fluke</name>
    <dbReference type="NCBI Taxonomy" id="46835"/>
    <lineage>
        <taxon>Eukaryota</taxon>
        <taxon>Metazoa</taxon>
        <taxon>Spiralia</taxon>
        <taxon>Lophotrochozoa</taxon>
        <taxon>Platyhelminthes</taxon>
        <taxon>Trematoda</taxon>
        <taxon>Digenea</taxon>
        <taxon>Plagiorchiida</taxon>
        <taxon>Echinostomata</taxon>
        <taxon>Echinostomatoidea</taxon>
        <taxon>Fasciolidae</taxon>
        <taxon>Fasciola</taxon>
    </lineage>
</organism>
<evidence type="ECO:0000256" key="3">
    <source>
        <dbReference type="ARBA" id="ARBA00010703"/>
    </source>
</evidence>
<evidence type="ECO:0000256" key="4">
    <source>
        <dbReference type="ARBA" id="ARBA00022603"/>
    </source>
</evidence>
<comment type="function">
    <text evidence="2 7">Methylates the carboxyl group of the C-terminal leucine residue of protein phosphatase 2A catalytic subunits to form alpha-leucine ester residues.</text>
</comment>
<keyword evidence="5 7" id="KW-0808">Transferase</keyword>
<dbReference type="PIRSF" id="PIRSF016305">
    <property type="entry name" value="LCM_mtfrase"/>
    <property type="match status" value="1"/>
</dbReference>
<keyword evidence="10" id="KW-1185">Reference proteome</keyword>
<evidence type="ECO:0000256" key="5">
    <source>
        <dbReference type="ARBA" id="ARBA00022679"/>
    </source>
</evidence>
<evidence type="ECO:0000256" key="1">
    <source>
        <dbReference type="ARBA" id="ARBA00000724"/>
    </source>
</evidence>
<dbReference type="Pfam" id="PF04072">
    <property type="entry name" value="LCM"/>
    <property type="match status" value="1"/>
</dbReference>
<dbReference type="Gene3D" id="3.40.50.150">
    <property type="entry name" value="Vaccinia Virus protein VP39"/>
    <property type="match status" value="1"/>
</dbReference>
<dbReference type="OrthoDB" id="203237at2759"/>
<sequence length="282" mass="31387">MAAFLSDSNPKTITLREDFHSLRTPIQFHMEVPSDQVIQGTNDDATASKLHAVNRGYWVDPYIRHFCFSRTPKSPEISRGYFVRTQAFKAITMSFIKHNHGECQVVNLGAGSDTLYFILREANLLPRKFVEVDLGYNVMRKIAIMKNRKLFPDSENLPVPTESSRGDTTAIQCAAGATADTSSTEDAGSRRTAFHAGPYHIFAFDLRQPVESLIERLCDTTSNGCGLSRTSPTLFLAECVLVYMPAAQTTQLLRGLATNFSSAAFLHYEQAGIQSDLSFSYH</sequence>
<proteinExistence type="inferred from homology"/>
<comment type="catalytic activity">
    <reaction evidence="1 7">
        <text>[phosphatase 2A protein]-C-terminal L-leucine + S-adenosyl-L-methionine = [phosphatase 2A protein]-C-terminal L-leucine methyl ester + S-adenosyl-L-homocysteine</text>
        <dbReference type="Rhea" id="RHEA:48544"/>
        <dbReference type="Rhea" id="RHEA-COMP:12134"/>
        <dbReference type="Rhea" id="RHEA-COMP:12135"/>
        <dbReference type="ChEBI" id="CHEBI:57856"/>
        <dbReference type="ChEBI" id="CHEBI:59789"/>
        <dbReference type="ChEBI" id="CHEBI:90516"/>
        <dbReference type="ChEBI" id="CHEBI:90517"/>
        <dbReference type="EC" id="2.1.1.233"/>
    </reaction>
</comment>
<comment type="caution">
    <text evidence="9">The sequence shown here is derived from an EMBL/GenBank/DDBJ whole genome shotgun (WGS) entry which is preliminary data.</text>
</comment>
<feature type="binding site" evidence="8">
    <location>
        <position position="238"/>
    </location>
    <ligand>
        <name>S-adenosyl-L-methionine</name>
        <dbReference type="ChEBI" id="CHEBI:59789"/>
    </ligand>
</feature>
<dbReference type="GO" id="GO:0018423">
    <property type="term" value="F:protein C-terminal leucine carboxyl O-methyltransferase activity"/>
    <property type="evidence" value="ECO:0007669"/>
    <property type="project" value="UniProtKB-EC"/>
</dbReference>
<name>A0A504YEV9_FASGI</name>
<evidence type="ECO:0000313" key="9">
    <source>
        <dbReference type="EMBL" id="TPP59036.1"/>
    </source>
</evidence>